<dbReference type="GO" id="GO:0016757">
    <property type="term" value="F:glycosyltransferase activity"/>
    <property type="evidence" value="ECO:0007669"/>
    <property type="project" value="TreeGrafter"/>
</dbReference>
<protein>
    <submittedName>
        <fullName evidence="4">Uncharacterized protein</fullName>
    </submittedName>
</protein>
<dbReference type="AlphaFoldDB" id="A0A8J1T5K0"/>
<comment type="caution">
    <text evidence="4">The sequence shown here is derived from an EMBL/GenBank/DDBJ whole genome shotgun (WGS) entry which is preliminary data.</text>
</comment>
<sequence>MQLRKKLMWLGVSLVLTIVLATKWYIHTNSRLDTNISGPRLIGDMKTNEPHLTHSKEQSTLKSGNRDRTSSMMKRLKNAPSTVSPKELHNSVAATPIRYSRDVKRKANKSNKKTKLNRDVNNGNHKSTSHSYTSTDAVVTAKKTYEHRLNKLVSILSKAACENNIILTIVDRAYLPMFWNLWKSLHNVKLTQCFLPISLDIFTFEALTNKNITTYFEVGYDSKSNVNISKFGTVEFNRKTNQKITYLLQVLKLGYNVLFTDGDVVFLRDPFETLNCVYPDCDLAVQSNGMRLPWQLLKESGLHRNTKTDEINSGFMYLRASKPTISLFTKVRSLSIKGNFSRNDQDYLNIVAQPILCKTTKSDLKIKILDKQKYVPGLVLKQMQKVAPEVVIIHNNFLMEHTDKIAGFKKFGLWYDHNK</sequence>
<evidence type="ECO:0000313" key="5">
    <source>
        <dbReference type="Proteomes" id="UP000749559"/>
    </source>
</evidence>
<dbReference type="EMBL" id="CAIIXF020000005">
    <property type="protein sequence ID" value="CAH1784470.1"/>
    <property type="molecule type" value="Genomic_DNA"/>
</dbReference>
<dbReference type="InterPro" id="IPR005069">
    <property type="entry name" value="Nucl-diP-sugar_transferase"/>
</dbReference>
<evidence type="ECO:0000256" key="2">
    <source>
        <dbReference type="SAM" id="MobiDB-lite"/>
    </source>
</evidence>
<feature type="compositionally biased region" description="Polar residues" evidence="2">
    <location>
        <begin position="119"/>
        <end position="133"/>
    </location>
</feature>
<evidence type="ECO:0000313" key="4">
    <source>
        <dbReference type="EMBL" id="CAH1784470.1"/>
    </source>
</evidence>
<reference evidence="4" key="1">
    <citation type="submission" date="2022-03" db="EMBL/GenBank/DDBJ databases">
        <authorList>
            <person name="Martin C."/>
        </authorList>
    </citation>
    <scope>NUCLEOTIDE SEQUENCE</scope>
</reference>
<keyword evidence="3" id="KW-0472">Membrane</keyword>
<keyword evidence="5" id="KW-1185">Reference proteome</keyword>
<keyword evidence="3" id="KW-0812">Transmembrane</keyword>
<comment type="similarity">
    <text evidence="1">Belongs to the glycosyltransferase 77 family.</text>
</comment>
<gene>
    <name evidence="4" type="ORF">OFUS_LOCUS10661</name>
</gene>
<evidence type="ECO:0000256" key="1">
    <source>
        <dbReference type="ARBA" id="ARBA00007033"/>
    </source>
</evidence>
<dbReference type="Gene3D" id="3.90.550.10">
    <property type="entry name" value="Spore Coat Polysaccharide Biosynthesis Protein SpsA, Chain A"/>
    <property type="match status" value="1"/>
</dbReference>
<dbReference type="InterPro" id="IPR029044">
    <property type="entry name" value="Nucleotide-diphossugar_trans"/>
</dbReference>
<proteinExistence type="inferred from homology"/>
<dbReference type="PANTHER" id="PTHR47032:SF1">
    <property type="entry name" value="UDP-D-XYLOSE:L-FUCOSE ALPHA-1,3-D-XYLOSYLTRANSFERASE-RELATED"/>
    <property type="match status" value="1"/>
</dbReference>
<feature type="region of interest" description="Disordered" evidence="2">
    <location>
        <begin position="46"/>
        <end position="133"/>
    </location>
</feature>
<dbReference type="GO" id="GO:0005794">
    <property type="term" value="C:Golgi apparatus"/>
    <property type="evidence" value="ECO:0007669"/>
    <property type="project" value="TreeGrafter"/>
</dbReference>
<feature type="compositionally biased region" description="Basic residues" evidence="2">
    <location>
        <begin position="103"/>
        <end position="115"/>
    </location>
</feature>
<accession>A0A8J1T5K0</accession>
<organism evidence="4 5">
    <name type="scientific">Owenia fusiformis</name>
    <name type="common">Polychaete worm</name>
    <dbReference type="NCBI Taxonomy" id="6347"/>
    <lineage>
        <taxon>Eukaryota</taxon>
        <taxon>Metazoa</taxon>
        <taxon>Spiralia</taxon>
        <taxon>Lophotrochozoa</taxon>
        <taxon>Annelida</taxon>
        <taxon>Polychaeta</taxon>
        <taxon>Sedentaria</taxon>
        <taxon>Canalipalpata</taxon>
        <taxon>Sabellida</taxon>
        <taxon>Oweniida</taxon>
        <taxon>Oweniidae</taxon>
        <taxon>Owenia</taxon>
    </lineage>
</organism>
<keyword evidence="3" id="KW-1133">Transmembrane helix</keyword>
<dbReference type="Proteomes" id="UP000749559">
    <property type="component" value="Unassembled WGS sequence"/>
</dbReference>
<evidence type="ECO:0000256" key="3">
    <source>
        <dbReference type="SAM" id="Phobius"/>
    </source>
</evidence>
<feature type="compositionally biased region" description="Basic and acidic residues" evidence="2">
    <location>
        <begin position="46"/>
        <end position="69"/>
    </location>
</feature>
<dbReference type="OrthoDB" id="1712432at2759"/>
<dbReference type="PANTHER" id="PTHR47032">
    <property type="entry name" value="UDP-D-XYLOSE:L-FUCOSE ALPHA-1,3-D-XYLOSYLTRANSFERASE-RELATED"/>
    <property type="match status" value="1"/>
</dbReference>
<dbReference type="Pfam" id="PF03407">
    <property type="entry name" value="Nucleotid_trans"/>
    <property type="match status" value="1"/>
</dbReference>
<feature type="transmembrane region" description="Helical" evidence="3">
    <location>
        <begin position="7"/>
        <end position="26"/>
    </location>
</feature>
<dbReference type="SUPFAM" id="SSF53448">
    <property type="entry name" value="Nucleotide-diphospho-sugar transferases"/>
    <property type="match status" value="1"/>
</dbReference>
<name>A0A8J1T5K0_OWEFU</name>
<dbReference type="InterPro" id="IPR052636">
    <property type="entry name" value="UDP-D-xylose:L-fucose_XylT"/>
</dbReference>